<dbReference type="CDD" id="cd16917">
    <property type="entry name" value="HATPase_UhpB-NarQ-NarX-like"/>
    <property type="match status" value="1"/>
</dbReference>
<feature type="transmembrane region" description="Helical" evidence="10">
    <location>
        <begin position="177"/>
        <end position="206"/>
    </location>
</feature>
<reference evidence="13" key="1">
    <citation type="journal article" date="2019" name="Int. J. Syst. Evol. Microbiol.">
        <title>The Global Catalogue of Microorganisms (GCM) 10K type strain sequencing project: providing services to taxonomists for standard genome sequencing and annotation.</title>
        <authorList>
            <consortium name="The Broad Institute Genomics Platform"/>
            <consortium name="The Broad Institute Genome Sequencing Center for Infectious Disease"/>
            <person name="Wu L."/>
            <person name="Ma J."/>
        </authorList>
    </citation>
    <scope>NUCLEOTIDE SEQUENCE [LARGE SCALE GENOMIC DNA]</scope>
    <source>
        <strain evidence="13">JCM 16540</strain>
    </source>
</reference>
<feature type="transmembrane region" description="Helical" evidence="10">
    <location>
        <begin position="250"/>
        <end position="272"/>
    </location>
</feature>
<dbReference type="InterPro" id="IPR003594">
    <property type="entry name" value="HATPase_dom"/>
</dbReference>
<keyword evidence="3" id="KW-0597">Phosphoprotein</keyword>
<feature type="region of interest" description="Disordered" evidence="9">
    <location>
        <begin position="1"/>
        <end position="28"/>
    </location>
</feature>
<evidence type="ECO:0000256" key="4">
    <source>
        <dbReference type="ARBA" id="ARBA00022679"/>
    </source>
</evidence>
<sequence>MRVRQGRAPVPLARAGAPGARRFPRNRRGDPTTALIGALFVALLVVGGALALDVPEPRPDQVLPVLGTSALYLTAGLVAWRRRPHNRIGVLLLVTGLSIWLTALASAPTRFLSTTALVAGSMPLALTLHLILAYPSGRVEGRFAKVLVGLGYLASTLLQVPVVLVGSGPAAVWDPPAAASVVLVASWVQTTVGVFSVVAAAALVAVRMLDADPYERRRLGPMVWYRVLLPLLIAVGALATQLAADRLATGLGLVQFLGVLGLPVVFLVGLLLGSFGRAGEVDELVTRIGATTPRPRELSAAVAQALGDPEAEVVYARTDVGADGFVDESGLPVPARPRGRRIHPVAYNGRTVGGILHREDLDADASVMEVLGGVVAMGIDAQRLAAQQLALLADLHEREADLQASRRRLLQAEDTERRRISRDLHDGAQQHIVLLGLNARRLSRSASDPEVAASAAGIADGMTGLLTEFRDLVAGIMPAALLDRGLVPAVELLAGRMPLPTTVEAEALPARLPAEVESTLYFAVSEALTNVVKHAGATTVRVRFARLVDDDRARLLVTVTDDGTGGADPAAGTGLRGLDDRLAALGGTLTVGPGPGAGTVVRLEVPCA</sequence>
<gene>
    <name evidence="12" type="ORF">GCM10022197_21100</name>
</gene>
<evidence type="ECO:0000256" key="1">
    <source>
        <dbReference type="ARBA" id="ARBA00000085"/>
    </source>
</evidence>
<feature type="transmembrane region" description="Helical" evidence="10">
    <location>
        <begin position="87"/>
        <end position="105"/>
    </location>
</feature>
<evidence type="ECO:0000259" key="11">
    <source>
        <dbReference type="SMART" id="SM00387"/>
    </source>
</evidence>
<keyword evidence="5" id="KW-0547">Nucleotide-binding</keyword>
<evidence type="ECO:0000313" key="13">
    <source>
        <dbReference type="Proteomes" id="UP001500767"/>
    </source>
</evidence>
<keyword evidence="4" id="KW-0808">Transferase</keyword>
<keyword evidence="13" id="KW-1185">Reference proteome</keyword>
<keyword evidence="10" id="KW-0472">Membrane</keyword>
<feature type="transmembrane region" description="Helical" evidence="10">
    <location>
        <begin position="111"/>
        <end position="134"/>
    </location>
</feature>
<feature type="transmembrane region" description="Helical" evidence="10">
    <location>
        <begin position="146"/>
        <end position="165"/>
    </location>
</feature>
<evidence type="ECO:0000256" key="7">
    <source>
        <dbReference type="ARBA" id="ARBA00022840"/>
    </source>
</evidence>
<keyword evidence="8" id="KW-0902">Two-component regulatory system</keyword>
<evidence type="ECO:0000256" key="3">
    <source>
        <dbReference type="ARBA" id="ARBA00022553"/>
    </source>
</evidence>
<dbReference type="InterPro" id="IPR036890">
    <property type="entry name" value="HATPase_C_sf"/>
</dbReference>
<evidence type="ECO:0000256" key="6">
    <source>
        <dbReference type="ARBA" id="ARBA00022777"/>
    </source>
</evidence>
<dbReference type="PANTHER" id="PTHR24421:SF10">
    <property type="entry name" value="NITRATE_NITRITE SENSOR PROTEIN NARQ"/>
    <property type="match status" value="1"/>
</dbReference>
<keyword evidence="6" id="KW-0418">Kinase</keyword>
<dbReference type="Gene3D" id="1.20.5.1930">
    <property type="match status" value="1"/>
</dbReference>
<feature type="transmembrane region" description="Helical" evidence="10">
    <location>
        <begin position="62"/>
        <end position="80"/>
    </location>
</feature>
<dbReference type="InterPro" id="IPR050482">
    <property type="entry name" value="Sensor_HK_TwoCompSys"/>
</dbReference>
<keyword evidence="7" id="KW-0067">ATP-binding</keyword>
<dbReference type="SMART" id="SM00387">
    <property type="entry name" value="HATPase_c"/>
    <property type="match status" value="1"/>
</dbReference>
<comment type="catalytic activity">
    <reaction evidence="1">
        <text>ATP + protein L-histidine = ADP + protein N-phospho-L-histidine.</text>
        <dbReference type="EC" id="2.7.13.3"/>
    </reaction>
</comment>
<evidence type="ECO:0000256" key="2">
    <source>
        <dbReference type="ARBA" id="ARBA00012438"/>
    </source>
</evidence>
<keyword evidence="10" id="KW-1133">Transmembrane helix</keyword>
<accession>A0ABP6XDD4</accession>
<dbReference type="Proteomes" id="UP001500767">
    <property type="component" value="Unassembled WGS sequence"/>
</dbReference>
<dbReference type="EMBL" id="BAAAYR010000002">
    <property type="protein sequence ID" value="GAA3565147.1"/>
    <property type="molecule type" value="Genomic_DNA"/>
</dbReference>
<protein>
    <recommendedName>
        <fullName evidence="2">histidine kinase</fullName>
        <ecNumber evidence="2">2.7.13.3</ecNumber>
    </recommendedName>
</protein>
<feature type="domain" description="Histidine kinase/HSP90-like ATPase" evidence="11">
    <location>
        <begin position="515"/>
        <end position="608"/>
    </location>
</feature>
<dbReference type="EC" id="2.7.13.3" evidence="2"/>
<evidence type="ECO:0000256" key="8">
    <source>
        <dbReference type="ARBA" id="ARBA00023012"/>
    </source>
</evidence>
<feature type="compositionally biased region" description="Low complexity" evidence="9">
    <location>
        <begin position="1"/>
        <end position="21"/>
    </location>
</feature>
<name>A0ABP6XDD4_9ACTN</name>
<dbReference type="Pfam" id="PF07730">
    <property type="entry name" value="HisKA_3"/>
    <property type="match status" value="1"/>
</dbReference>
<dbReference type="PANTHER" id="PTHR24421">
    <property type="entry name" value="NITRATE/NITRITE SENSOR PROTEIN NARX-RELATED"/>
    <property type="match status" value="1"/>
</dbReference>
<proteinExistence type="predicted"/>
<feature type="transmembrane region" description="Helical" evidence="10">
    <location>
        <begin position="227"/>
        <end position="244"/>
    </location>
</feature>
<dbReference type="SUPFAM" id="SSF55874">
    <property type="entry name" value="ATPase domain of HSP90 chaperone/DNA topoisomerase II/histidine kinase"/>
    <property type="match status" value="1"/>
</dbReference>
<dbReference type="Gene3D" id="3.30.565.10">
    <property type="entry name" value="Histidine kinase-like ATPase, C-terminal domain"/>
    <property type="match status" value="1"/>
</dbReference>
<dbReference type="Pfam" id="PF02518">
    <property type="entry name" value="HATPase_c"/>
    <property type="match status" value="1"/>
</dbReference>
<feature type="transmembrane region" description="Helical" evidence="10">
    <location>
        <begin position="31"/>
        <end position="50"/>
    </location>
</feature>
<evidence type="ECO:0000256" key="10">
    <source>
        <dbReference type="SAM" id="Phobius"/>
    </source>
</evidence>
<evidence type="ECO:0000313" key="12">
    <source>
        <dbReference type="EMBL" id="GAA3565147.1"/>
    </source>
</evidence>
<comment type="caution">
    <text evidence="12">The sequence shown here is derived from an EMBL/GenBank/DDBJ whole genome shotgun (WGS) entry which is preliminary data.</text>
</comment>
<evidence type="ECO:0000256" key="9">
    <source>
        <dbReference type="SAM" id="MobiDB-lite"/>
    </source>
</evidence>
<dbReference type="InterPro" id="IPR011712">
    <property type="entry name" value="Sig_transdc_His_kin_sub3_dim/P"/>
</dbReference>
<keyword evidence="10" id="KW-0812">Transmembrane</keyword>
<dbReference type="RefSeq" id="WP_204910709.1">
    <property type="nucleotide sequence ID" value="NZ_BAAAYR010000002.1"/>
</dbReference>
<evidence type="ECO:0000256" key="5">
    <source>
        <dbReference type="ARBA" id="ARBA00022741"/>
    </source>
</evidence>
<organism evidence="12 13">
    <name type="scientific">Microlunatus spumicola</name>
    <dbReference type="NCBI Taxonomy" id="81499"/>
    <lineage>
        <taxon>Bacteria</taxon>
        <taxon>Bacillati</taxon>
        <taxon>Actinomycetota</taxon>
        <taxon>Actinomycetes</taxon>
        <taxon>Propionibacteriales</taxon>
        <taxon>Propionibacteriaceae</taxon>
        <taxon>Microlunatus</taxon>
    </lineage>
</organism>